<comment type="catalytic activity">
    <reaction evidence="1">
        <text>a ribonucleoside 5'-phosphate + H2O = a ribonucleoside + phosphate</text>
        <dbReference type="Rhea" id="RHEA:12484"/>
        <dbReference type="ChEBI" id="CHEBI:15377"/>
        <dbReference type="ChEBI" id="CHEBI:18254"/>
        <dbReference type="ChEBI" id="CHEBI:43474"/>
        <dbReference type="ChEBI" id="CHEBI:58043"/>
        <dbReference type="EC" id="3.1.3.5"/>
    </reaction>
</comment>
<dbReference type="GO" id="GO:0008253">
    <property type="term" value="F:5'-nucleotidase activity"/>
    <property type="evidence" value="ECO:0007669"/>
    <property type="project" value="UniProtKB-EC"/>
</dbReference>
<dbReference type="EC" id="3.1.3.5" evidence="3"/>
<evidence type="ECO:0000256" key="3">
    <source>
        <dbReference type="ARBA" id="ARBA00012643"/>
    </source>
</evidence>
<dbReference type="PANTHER" id="PTHR11575:SF24">
    <property type="entry name" value="5'-NUCLEOTIDASE"/>
    <property type="match status" value="1"/>
</dbReference>
<dbReference type="InterPro" id="IPR006179">
    <property type="entry name" value="5_nucleotidase/apyrase"/>
</dbReference>
<dbReference type="SUPFAM" id="SSF55816">
    <property type="entry name" value="5'-nucleotidase (syn. UDP-sugar hydrolase), C-terminal domain"/>
    <property type="match status" value="1"/>
</dbReference>
<name>A0A2G8L059_STIJA</name>
<evidence type="ECO:0000259" key="10">
    <source>
        <dbReference type="Pfam" id="PF02872"/>
    </source>
</evidence>
<dbReference type="OrthoDB" id="7722975at2759"/>
<dbReference type="AlphaFoldDB" id="A0A2G8L059"/>
<evidence type="ECO:0000256" key="8">
    <source>
        <dbReference type="RuleBase" id="RU362119"/>
    </source>
</evidence>
<dbReference type="EMBL" id="MRZV01000277">
    <property type="protein sequence ID" value="PIK53663.1"/>
    <property type="molecule type" value="Genomic_DNA"/>
</dbReference>
<dbReference type="STRING" id="307972.A0A2G8L059"/>
<keyword evidence="4" id="KW-0479">Metal-binding</keyword>
<keyword evidence="12" id="KW-1185">Reference proteome</keyword>
<sequence>MHTNHIHAHFEEFDRNGLTCSEDESTYNECFGGIARRLTKVNEIRAEQTNPVLLDGGDHFQGTQWFTYYKGNASAHFMNRIEYDAMAPSNHEFDYGTFILADFLKKVEFPVVSCNIDITETPELDGFFTNSVILNIGGDDVGIVGYTTTRTHLISAPGDFQITDEITALKTEVEKLTNQGINKIIALGTSGLDKEMEIAREVPGIDVIIGADHHHFLYTGVPPTNAGDVTGPYPTVVRPNDNDIVLIVQTINYGKYLGLLQLTFDDDGKITSYEGNPILLDSSVEQDPETLTEVEEWAVPVRALGEVVVGSTYALLDGENPTCRAGECNLGSFIADALLSEHIEFQGDDGWSDVSISMINSGAIRASISPGEGYSQYIILIGRYNRKKWIGNTFINDPYG</sequence>
<dbReference type="InterPro" id="IPR004843">
    <property type="entry name" value="Calcineurin-like_PHP"/>
</dbReference>
<dbReference type="Gene3D" id="3.90.780.10">
    <property type="entry name" value="5'-Nucleotidase, C-terminal domain"/>
    <property type="match status" value="1"/>
</dbReference>
<dbReference type="InterPro" id="IPR029052">
    <property type="entry name" value="Metallo-depent_PP-like"/>
</dbReference>
<dbReference type="Pfam" id="PF02872">
    <property type="entry name" value="5_nucleotid_C"/>
    <property type="match status" value="1"/>
</dbReference>
<dbReference type="GO" id="GO:0000166">
    <property type="term" value="F:nucleotide binding"/>
    <property type="evidence" value="ECO:0007669"/>
    <property type="project" value="UniProtKB-KW"/>
</dbReference>
<keyword evidence="7 8" id="KW-0378">Hydrolase</keyword>
<dbReference type="SUPFAM" id="SSF56300">
    <property type="entry name" value="Metallo-dependent phosphatases"/>
    <property type="match status" value="1"/>
</dbReference>
<keyword evidence="5" id="KW-0732">Signal</keyword>
<protein>
    <recommendedName>
        <fullName evidence="3">5'-nucleotidase</fullName>
        <ecNumber evidence="3">3.1.3.5</ecNumber>
    </recommendedName>
</protein>
<keyword evidence="6 8" id="KW-0547">Nucleotide-binding</keyword>
<evidence type="ECO:0000256" key="2">
    <source>
        <dbReference type="ARBA" id="ARBA00006654"/>
    </source>
</evidence>
<dbReference type="Proteomes" id="UP000230750">
    <property type="component" value="Unassembled WGS sequence"/>
</dbReference>
<dbReference type="Gene3D" id="3.60.21.10">
    <property type="match status" value="1"/>
</dbReference>
<feature type="domain" description="5'-Nucleotidase C-terminal" evidence="10">
    <location>
        <begin position="309"/>
        <end position="372"/>
    </location>
</feature>
<dbReference type="InterPro" id="IPR008334">
    <property type="entry name" value="5'-Nucleotdase_C"/>
</dbReference>
<evidence type="ECO:0000256" key="7">
    <source>
        <dbReference type="ARBA" id="ARBA00022801"/>
    </source>
</evidence>
<gene>
    <name evidence="11" type="ORF">BSL78_09429</name>
</gene>
<dbReference type="Pfam" id="PF00149">
    <property type="entry name" value="Metallophos"/>
    <property type="match status" value="1"/>
</dbReference>
<organism evidence="11 12">
    <name type="scientific">Stichopus japonicus</name>
    <name type="common">Sea cucumber</name>
    <dbReference type="NCBI Taxonomy" id="307972"/>
    <lineage>
        <taxon>Eukaryota</taxon>
        <taxon>Metazoa</taxon>
        <taxon>Echinodermata</taxon>
        <taxon>Eleutherozoa</taxon>
        <taxon>Echinozoa</taxon>
        <taxon>Holothuroidea</taxon>
        <taxon>Aspidochirotacea</taxon>
        <taxon>Aspidochirotida</taxon>
        <taxon>Stichopodidae</taxon>
        <taxon>Apostichopus</taxon>
    </lineage>
</organism>
<dbReference type="GO" id="GO:0006196">
    <property type="term" value="P:AMP catabolic process"/>
    <property type="evidence" value="ECO:0007669"/>
    <property type="project" value="TreeGrafter"/>
</dbReference>
<dbReference type="PRINTS" id="PR01607">
    <property type="entry name" value="APYRASEFAMLY"/>
</dbReference>
<evidence type="ECO:0000313" key="12">
    <source>
        <dbReference type="Proteomes" id="UP000230750"/>
    </source>
</evidence>
<dbReference type="GO" id="GO:0046872">
    <property type="term" value="F:metal ion binding"/>
    <property type="evidence" value="ECO:0007669"/>
    <property type="project" value="UniProtKB-KW"/>
</dbReference>
<evidence type="ECO:0000256" key="5">
    <source>
        <dbReference type="ARBA" id="ARBA00022729"/>
    </source>
</evidence>
<dbReference type="FunFam" id="3.60.21.10:FF:000020">
    <property type="entry name" value="NT5E isoform 4"/>
    <property type="match status" value="1"/>
</dbReference>
<comment type="similarity">
    <text evidence="2 8">Belongs to the 5'-nucleotidase family.</text>
</comment>
<evidence type="ECO:0000313" key="11">
    <source>
        <dbReference type="EMBL" id="PIK53663.1"/>
    </source>
</evidence>
<comment type="caution">
    <text evidence="11">The sequence shown here is derived from an EMBL/GenBank/DDBJ whole genome shotgun (WGS) entry which is preliminary data.</text>
</comment>
<evidence type="ECO:0000259" key="9">
    <source>
        <dbReference type="Pfam" id="PF00149"/>
    </source>
</evidence>
<accession>A0A2G8L059</accession>
<dbReference type="PANTHER" id="PTHR11575">
    <property type="entry name" value="5'-NUCLEOTIDASE-RELATED"/>
    <property type="match status" value="1"/>
</dbReference>
<evidence type="ECO:0000256" key="6">
    <source>
        <dbReference type="ARBA" id="ARBA00022741"/>
    </source>
</evidence>
<feature type="domain" description="Calcineurin-like phosphoesterase" evidence="9">
    <location>
        <begin position="7"/>
        <end position="215"/>
    </location>
</feature>
<reference evidence="11 12" key="1">
    <citation type="journal article" date="2017" name="PLoS Biol.">
        <title>The sea cucumber genome provides insights into morphological evolution and visceral regeneration.</title>
        <authorList>
            <person name="Zhang X."/>
            <person name="Sun L."/>
            <person name="Yuan J."/>
            <person name="Sun Y."/>
            <person name="Gao Y."/>
            <person name="Zhang L."/>
            <person name="Li S."/>
            <person name="Dai H."/>
            <person name="Hamel J.F."/>
            <person name="Liu C."/>
            <person name="Yu Y."/>
            <person name="Liu S."/>
            <person name="Lin W."/>
            <person name="Guo K."/>
            <person name="Jin S."/>
            <person name="Xu P."/>
            <person name="Storey K.B."/>
            <person name="Huan P."/>
            <person name="Zhang T."/>
            <person name="Zhou Y."/>
            <person name="Zhang J."/>
            <person name="Lin C."/>
            <person name="Li X."/>
            <person name="Xing L."/>
            <person name="Huo D."/>
            <person name="Sun M."/>
            <person name="Wang L."/>
            <person name="Mercier A."/>
            <person name="Li F."/>
            <person name="Yang H."/>
            <person name="Xiang J."/>
        </authorList>
    </citation>
    <scope>NUCLEOTIDE SEQUENCE [LARGE SCALE GENOMIC DNA]</scope>
    <source>
        <strain evidence="11">Shaxun</strain>
        <tissue evidence="11">Muscle</tissue>
    </source>
</reference>
<dbReference type="CDD" id="cd07409">
    <property type="entry name" value="MPP_CD73_N"/>
    <property type="match status" value="1"/>
</dbReference>
<evidence type="ECO:0000256" key="4">
    <source>
        <dbReference type="ARBA" id="ARBA00022723"/>
    </source>
</evidence>
<dbReference type="InterPro" id="IPR036907">
    <property type="entry name" value="5'-Nucleotdase_C_sf"/>
</dbReference>
<proteinExistence type="inferred from homology"/>
<dbReference type="GO" id="GO:0005886">
    <property type="term" value="C:plasma membrane"/>
    <property type="evidence" value="ECO:0007669"/>
    <property type="project" value="TreeGrafter"/>
</dbReference>
<evidence type="ECO:0000256" key="1">
    <source>
        <dbReference type="ARBA" id="ARBA00000815"/>
    </source>
</evidence>